<organism evidence="2 3">
    <name type="scientific">Plasmodium ovale wallikeri</name>
    <dbReference type="NCBI Taxonomy" id="864142"/>
    <lineage>
        <taxon>Eukaryota</taxon>
        <taxon>Sar</taxon>
        <taxon>Alveolata</taxon>
        <taxon>Apicomplexa</taxon>
        <taxon>Aconoidasida</taxon>
        <taxon>Haemosporida</taxon>
        <taxon>Plasmodiidae</taxon>
        <taxon>Plasmodium</taxon>
        <taxon>Plasmodium (Plasmodium)</taxon>
    </lineage>
</organism>
<accession>A0A1A8YS09</accession>
<sequence length="553" mass="63297">MPLRLRVQGLYVHSPCTLSRKGISLYASPCTLPPVRVPLYTFPRYNDKYNTILYREPILTREDYEIKYIVFFPGDYSNFFSNSIYTSLRFEPPCECTDYCYSYEALFWVISSKYLYDHIIFVKPSIFSNYFSTFSNFLNFPDISLGVTAQNRNGHGSYEVKGDRDNLAQGGRDMLIGRHVSNETSTQCSYENCANNKIVAAKSIKHLLCLLLSLNKRLSENRKKDRSNFHNGDSTDEGIPSSCTEGTEVRICNRCDKICEKWDEDKNCMNQHDNEKKSIDQCAHVYINIKEIIKSKLVLIGFSKGCTVLFSLLREANEGNFFLSHIDSIYFLDPGFNKKIYNTTIGNSALEKLAQSNLKIYIHSTPRQVVDETGTCIHDELANFLKVLKQFNIPISPFLHYINVEKLVNPLNLHFEILIDFLGDIYEDPKDTSPLLRSCKELQIVICRSKTCTGRGKCPNGHSSPPLPPFGTCDTPPCVKRMSQFSPWNAKQAHVHVVFPQTGLAPIHMHVNHPTREIKRKRMQMSQMQLQNLGNYSPARKGSGVVRPRESYM</sequence>
<dbReference type="Proteomes" id="UP000078555">
    <property type="component" value="Unassembled WGS sequence"/>
</dbReference>
<dbReference type="InterPro" id="IPR018881">
    <property type="entry name" value="C2orf69_mit"/>
</dbReference>
<keyword evidence="3" id="KW-1185">Reference proteome</keyword>
<dbReference type="PANTHER" id="PTHR31296">
    <property type="entry name" value="UPF0565 PROTEIN C2ORF69"/>
    <property type="match status" value="1"/>
</dbReference>
<evidence type="ECO:0000256" key="1">
    <source>
        <dbReference type="SAM" id="MobiDB-lite"/>
    </source>
</evidence>
<dbReference type="EMBL" id="FLRD01000068">
    <property type="protein sequence ID" value="SBT34220.1"/>
    <property type="molecule type" value="Genomic_DNA"/>
</dbReference>
<dbReference type="Pfam" id="PF10561">
    <property type="entry name" value="C2orf69"/>
    <property type="match status" value="1"/>
</dbReference>
<name>A0A1A8YS09_PLAOA</name>
<gene>
    <name evidence="2" type="ORF">POVWA1_021130</name>
</gene>
<evidence type="ECO:0000313" key="3">
    <source>
        <dbReference type="Proteomes" id="UP000078555"/>
    </source>
</evidence>
<feature type="region of interest" description="Disordered" evidence="1">
    <location>
        <begin position="533"/>
        <end position="553"/>
    </location>
</feature>
<dbReference type="AlphaFoldDB" id="A0A1A8YS09"/>
<evidence type="ECO:0000313" key="2">
    <source>
        <dbReference type="EMBL" id="SBT34220.1"/>
    </source>
</evidence>
<proteinExistence type="predicted"/>
<reference evidence="3" key="1">
    <citation type="submission" date="2016-05" db="EMBL/GenBank/DDBJ databases">
        <authorList>
            <person name="Naeem Raeece"/>
        </authorList>
    </citation>
    <scope>NUCLEOTIDE SEQUENCE [LARGE SCALE GENOMIC DNA]</scope>
</reference>
<dbReference type="PANTHER" id="PTHR31296:SF1">
    <property type="entry name" value="MITOCHONDRIAL PROTEIN C2ORF69"/>
    <property type="match status" value="1"/>
</dbReference>
<dbReference type="GO" id="GO:0005739">
    <property type="term" value="C:mitochondrion"/>
    <property type="evidence" value="ECO:0007669"/>
    <property type="project" value="TreeGrafter"/>
</dbReference>
<protein>
    <submittedName>
        <fullName evidence="2">Uncharacterized protein</fullName>
    </submittedName>
</protein>